<name>A0A9W7A682_9STRA</name>
<dbReference type="AlphaFoldDB" id="A0A9W7A682"/>
<keyword evidence="3" id="KW-1185">Reference proteome</keyword>
<dbReference type="Pfam" id="PF05347">
    <property type="entry name" value="Complex1_LYR"/>
    <property type="match status" value="1"/>
</dbReference>
<organism evidence="2 3">
    <name type="scientific">Triparma retinervis</name>
    <dbReference type="NCBI Taxonomy" id="2557542"/>
    <lineage>
        <taxon>Eukaryota</taxon>
        <taxon>Sar</taxon>
        <taxon>Stramenopiles</taxon>
        <taxon>Ochrophyta</taxon>
        <taxon>Bolidophyceae</taxon>
        <taxon>Parmales</taxon>
        <taxon>Triparmaceae</taxon>
        <taxon>Triparma</taxon>
    </lineage>
</organism>
<dbReference type="InterPro" id="IPR008011">
    <property type="entry name" value="Complex1_LYR_dom"/>
</dbReference>
<proteinExistence type="predicted"/>
<reference evidence="2" key="1">
    <citation type="submission" date="2022-07" db="EMBL/GenBank/DDBJ databases">
        <title>Genome analysis of Parmales, a sister group of diatoms, reveals the evolutionary specialization of diatoms from phago-mixotrophs to photoautotrophs.</title>
        <authorList>
            <person name="Ban H."/>
            <person name="Sato S."/>
            <person name="Yoshikawa S."/>
            <person name="Kazumasa Y."/>
            <person name="Nakamura Y."/>
            <person name="Ichinomiya M."/>
            <person name="Saitoh K."/>
            <person name="Sato N."/>
            <person name="Blanc-Mathieu R."/>
            <person name="Endo H."/>
            <person name="Kuwata A."/>
            <person name="Ogata H."/>
        </authorList>
    </citation>
    <scope>NUCLEOTIDE SEQUENCE</scope>
</reference>
<accession>A0A9W7A682</accession>
<dbReference type="CDD" id="cd20267">
    <property type="entry name" value="Complex1_LYR_LYRM7"/>
    <property type="match status" value="1"/>
</dbReference>
<protein>
    <recommendedName>
        <fullName evidence="1">Complex 1 LYR protein domain-containing protein</fullName>
    </recommendedName>
</protein>
<dbReference type="GO" id="GO:0005739">
    <property type="term" value="C:mitochondrion"/>
    <property type="evidence" value="ECO:0007669"/>
    <property type="project" value="GOC"/>
</dbReference>
<dbReference type="InterPro" id="IPR045298">
    <property type="entry name" value="Complex1_LYR_LYRM7"/>
</dbReference>
<dbReference type="OrthoDB" id="74240at2759"/>
<dbReference type="Proteomes" id="UP001165082">
    <property type="component" value="Unassembled WGS sequence"/>
</dbReference>
<sequence length="100" mass="11861">MSTGKHFTSTVSRLEVLSLYRECLRTARAFHHSDTLGNPWNQTLKEQVMKEFREGRRETDPLVVARMLVVGRQGVQEIQRRFNRADMEIMERVKRDVSRR</sequence>
<evidence type="ECO:0000313" key="2">
    <source>
        <dbReference type="EMBL" id="GMH62095.1"/>
    </source>
</evidence>
<comment type="caution">
    <text evidence="2">The sequence shown here is derived from an EMBL/GenBank/DDBJ whole genome shotgun (WGS) entry which is preliminary data.</text>
</comment>
<feature type="domain" description="Complex 1 LYR protein" evidence="1">
    <location>
        <begin position="15"/>
        <end position="75"/>
    </location>
</feature>
<dbReference type="PANTHER" id="PTHR47484">
    <property type="entry name" value="COMPLEX 1 PROTEIN CONTAINING PROTEIN, EXPRESSED"/>
    <property type="match status" value="1"/>
</dbReference>
<gene>
    <name evidence="2" type="ORF">TrRE_jg6973</name>
</gene>
<dbReference type="GO" id="GO:0034551">
    <property type="term" value="P:mitochondrial respiratory chain complex III assembly"/>
    <property type="evidence" value="ECO:0007669"/>
    <property type="project" value="InterPro"/>
</dbReference>
<dbReference type="PANTHER" id="PTHR47484:SF1">
    <property type="entry name" value="COMPLEX 1 PROTEIN CONTAINING PROTEIN, EXPRESSED"/>
    <property type="match status" value="1"/>
</dbReference>
<dbReference type="EMBL" id="BRXZ01001091">
    <property type="protein sequence ID" value="GMH62095.1"/>
    <property type="molecule type" value="Genomic_DNA"/>
</dbReference>
<evidence type="ECO:0000259" key="1">
    <source>
        <dbReference type="Pfam" id="PF05347"/>
    </source>
</evidence>
<evidence type="ECO:0000313" key="3">
    <source>
        <dbReference type="Proteomes" id="UP001165082"/>
    </source>
</evidence>